<evidence type="ECO:0000259" key="7">
    <source>
        <dbReference type="SMART" id="SM00833"/>
    </source>
</evidence>
<sequence>MTAVGTPDARIGVTVLTGFLGSGKTTLLNRMLGDPRYAQAAVIINEFGSIGVDHHLVRHVSDNVRVVAGGCICCVVRGGLVDTLRDLFLLALRRAIRPFPHVLIETSGLASPAPILFTLRHEPFLAERYVYNGTIAVADAQRIAAQIDDQPEAAQQLALADEVVISKADLASAAEREAARLAVSQVNPTAHVHVLDASGALPDGLLGERPYRARPSGAGGAGGASWLAGPGLGVLRSGGAMSARPPHDVAVATLALPPSVPRAAFVRGISALQGELGQSLLRMKGLVRFDGDAAPSAVHGVHDQLYPILPLSGWPEGREDARLVFIARGIDGAALDARIQHHLAPGIFLL</sequence>
<dbReference type="InterPro" id="IPR027417">
    <property type="entry name" value="P-loop_NTPase"/>
</dbReference>
<dbReference type="AlphaFoldDB" id="A0A261R3B9"/>
<dbReference type="PANTHER" id="PTHR13748">
    <property type="entry name" value="COBW-RELATED"/>
    <property type="match status" value="1"/>
</dbReference>
<evidence type="ECO:0000256" key="2">
    <source>
        <dbReference type="ARBA" id="ARBA00022801"/>
    </source>
</evidence>
<dbReference type="Pfam" id="PF02492">
    <property type="entry name" value="cobW"/>
    <property type="match status" value="1"/>
</dbReference>
<dbReference type="Gene3D" id="3.40.50.300">
    <property type="entry name" value="P-loop containing nucleotide triphosphate hydrolases"/>
    <property type="match status" value="1"/>
</dbReference>
<gene>
    <name evidence="8" type="ORF">CAL26_18210</name>
</gene>
<dbReference type="GO" id="GO:0016787">
    <property type="term" value="F:hydrolase activity"/>
    <property type="evidence" value="ECO:0007669"/>
    <property type="project" value="UniProtKB-KW"/>
</dbReference>
<keyword evidence="2" id="KW-0378">Hydrolase</keyword>
<name>A0A261R3B9_9BORD</name>
<dbReference type="Proteomes" id="UP000216857">
    <property type="component" value="Unassembled WGS sequence"/>
</dbReference>
<evidence type="ECO:0000256" key="3">
    <source>
        <dbReference type="ARBA" id="ARBA00023186"/>
    </source>
</evidence>
<dbReference type="InterPro" id="IPR036627">
    <property type="entry name" value="CobW-likC_sf"/>
</dbReference>
<evidence type="ECO:0000256" key="4">
    <source>
        <dbReference type="ARBA" id="ARBA00034320"/>
    </source>
</evidence>
<dbReference type="SMART" id="SM00833">
    <property type="entry name" value="CobW_C"/>
    <property type="match status" value="1"/>
</dbReference>
<protein>
    <recommendedName>
        <fullName evidence="7">CobW C-terminal domain-containing protein</fullName>
    </recommendedName>
</protein>
<comment type="catalytic activity">
    <reaction evidence="6">
        <text>GTP + H2O = GDP + phosphate + H(+)</text>
        <dbReference type="Rhea" id="RHEA:19669"/>
        <dbReference type="ChEBI" id="CHEBI:15377"/>
        <dbReference type="ChEBI" id="CHEBI:15378"/>
        <dbReference type="ChEBI" id="CHEBI:37565"/>
        <dbReference type="ChEBI" id="CHEBI:43474"/>
        <dbReference type="ChEBI" id="CHEBI:58189"/>
    </reaction>
    <physiologicalReaction direction="left-to-right" evidence="6">
        <dbReference type="Rhea" id="RHEA:19670"/>
    </physiologicalReaction>
</comment>
<comment type="function">
    <text evidence="5">Zinc chaperone that directly transfers zinc cofactor to target proteins, thereby activating them. Zinc is transferred from the CXCC motif in the GTPase domain to the zinc binding site in target proteins in a process requiring GTP hydrolysis.</text>
</comment>
<feature type="domain" description="CobW C-terminal" evidence="7">
    <location>
        <begin position="249"/>
        <end position="343"/>
    </location>
</feature>
<evidence type="ECO:0000256" key="5">
    <source>
        <dbReference type="ARBA" id="ARBA00045658"/>
    </source>
</evidence>
<dbReference type="Gene3D" id="3.30.1220.10">
    <property type="entry name" value="CobW-like, C-terminal domain"/>
    <property type="match status" value="1"/>
</dbReference>
<dbReference type="SUPFAM" id="SSF90002">
    <property type="entry name" value="Hypothetical protein YjiA, C-terminal domain"/>
    <property type="match status" value="1"/>
</dbReference>
<dbReference type="PANTHER" id="PTHR13748:SF62">
    <property type="entry name" value="COBW DOMAIN-CONTAINING PROTEIN"/>
    <property type="match status" value="1"/>
</dbReference>
<keyword evidence="1" id="KW-0547">Nucleotide-binding</keyword>
<dbReference type="GO" id="GO:0000166">
    <property type="term" value="F:nucleotide binding"/>
    <property type="evidence" value="ECO:0007669"/>
    <property type="project" value="UniProtKB-KW"/>
</dbReference>
<proteinExistence type="inferred from homology"/>
<dbReference type="Pfam" id="PF07683">
    <property type="entry name" value="CobW_C"/>
    <property type="match status" value="1"/>
</dbReference>
<comment type="caution">
    <text evidence="8">The sequence shown here is derived from an EMBL/GenBank/DDBJ whole genome shotgun (WGS) entry which is preliminary data.</text>
</comment>
<dbReference type="InterPro" id="IPR003495">
    <property type="entry name" value="CobW/HypB/UreG_nucleotide-bd"/>
</dbReference>
<keyword evidence="3" id="KW-0143">Chaperone</keyword>
<dbReference type="CDD" id="cd03112">
    <property type="entry name" value="CobW-like"/>
    <property type="match status" value="1"/>
</dbReference>
<dbReference type="GO" id="GO:0005737">
    <property type="term" value="C:cytoplasm"/>
    <property type="evidence" value="ECO:0007669"/>
    <property type="project" value="TreeGrafter"/>
</dbReference>
<evidence type="ECO:0000256" key="6">
    <source>
        <dbReference type="ARBA" id="ARBA00049117"/>
    </source>
</evidence>
<evidence type="ECO:0000256" key="1">
    <source>
        <dbReference type="ARBA" id="ARBA00022741"/>
    </source>
</evidence>
<dbReference type="EMBL" id="NEVJ01000003">
    <property type="protein sequence ID" value="OZI19545.1"/>
    <property type="molecule type" value="Genomic_DNA"/>
</dbReference>
<dbReference type="InterPro" id="IPR051316">
    <property type="entry name" value="Zinc-reg_GTPase_activator"/>
</dbReference>
<dbReference type="SUPFAM" id="SSF52540">
    <property type="entry name" value="P-loop containing nucleoside triphosphate hydrolases"/>
    <property type="match status" value="1"/>
</dbReference>
<dbReference type="InterPro" id="IPR011629">
    <property type="entry name" value="CobW-like_C"/>
</dbReference>
<evidence type="ECO:0000313" key="8">
    <source>
        <dbReference type="EMBL" id="OZI19545.1"/>
    </source>
</evidence>
<comment type="similarity">
    <text evidence="4">Belongs to the SIMIBI class G3E GTPase family. ZNG1 subfamily.</text>
</comment>
<keyword evidence="9" id="KW-1185">Reference proteome</keyword>
<accession>A0A261R3B9</accession>
<reference evidence="8" key="1">
    <citation type="submission" date="2017-05" db="EMBL/GenBank/DDBJ databases">
        <title>Complete and WGS of Bordetella genogroups.</title>
        <authorList>
            <person name="Spilker T."/>
            <person name="Lipuma J."/>
        </authorList>
    </citation>
    <scope>NUCLEOTIDE SEQUENCE</scope>
    <source>
        <strain evidence="8">AU21707</strain>
    </source>
</reference>
<evidence type="ECO:0000313" key="9">
    <source>
        <dbReference type="Proteomes" id="UP000216857"/>
    </source>
</evidence>
<organism evidence="8 9">
    <name type="scientific">Bordetella genomosp. 9</name>
    <dbReference type="NCBI Taxonomy" id="1416803"/>
    <lineage>
        <taxon>Bacteria</taxon>
        <taxon>Pseudomonadati</taxon>
        <taxon>Pseudomonadota</taxon>
        <taxon>Betaproteobacteria</taxon>
        <taxon>Burkholderiales</taxon>
        <taxon>Alcaligenaceae</taxon>
        <taxon>Bordetella</taxon>
    </lineage>
</organism>